<dbReference type="Pfam" id="PF04552">
    <property type="entry name" value="Sigma54_DBD"/>
    <property type="match status" value="1"/>
</dbReference>
<keyword evidence="6" id="KW-0731">Sigma factor</keyword>
<evidence type="ECO:0000313" key="13">
    <source>
        <dbReference type="Proteomes" id="UP001205748"/>
    </source>
</evidence>
<feature type="domain" description="RNA polymerase sigma factor 54 DNA-binding" evidence="10">
    <location>
        <begin position="305"/>
        <end position="463"/>
    </location>
</feature>
<dbReference type="GO" id="GO:0006352">
    <property type="term" value="P:DNA-templated transcription initiation"/>
    <property type="evidence" value="ECO:0007669"/>
    <property type="project" value="InterPro"/>
</dbReference>
<dbReference type="PRINTS" id="PR00045">
    <property type="entry name" value="SIGMA54FCT"/>
</dbReference>
<evidence type="ECO:0000313" key="12">
    <source>
        <dbReference type="EMBL" id="MCR1897611.1"/>
    </source>
</evidence>
<keyword evidence="13" id="KW-1185">Reference proteome</keyword>
<dbReference type="PANTHER" id="PTHR32248:SF4">
    <property type="entry name" value="RNA POLYMERASE SIGMA-54 FACTOR"/>
    <property type="match status" value="1"/>
</dbReference>
<evidence type="ECO:0000259" key="11">
    <source>
        <dbReference type="Pfam" id="PF04963"/>
    </source>
</evidence>
<feature type="region of interest" description="Disordered" evidence="9">
    <location>
        <begin position="50"/>
        <end position="73"/>
    </location>
</feature>
<dbReference type="EMBL" id="JANKAS010000001">
    <property type="protein sequence ID" value="MCR1897611.1"/>
    <property type="molecule type" value="Genomic_DNA"/>
</dbReference>
<dbReference type="GO" id="GO:0001216">
    <property type="term" value="F:DNA-binding transcription activator activity"/>
    <property type="evidence" value="ECO:0007669"/>
    <property type="project" value="InterPro"/>
</dbReference>
<dbReference type="RefSeq" id="WP_257529016.1">
    <property type="nucleotide sequence ID" value="NZ_JANKAS010000001.1"/>
</dbReference>
<gene>
    <name evidence="12" type="primary">rpoN</name>
    <name evidence="12" type="ORF">NSA47_01220</name>
</gene>
<dbReference type="GO" id="GO:0003677">
    <property type="term" value="F:DNA binding"/>
    <property type="evidence" value="ECO:0007669"/>
    <property type="project" value="UniProtKB-KW"/>
</dbReference>
<organism evidence="12 13">
    <name type="scientific">Irregularibacter muris</name>
    <dbReference type="NCBI Taxonomy" id="1796619"/>
    <lineage>
        <taxon>Bacteria</taxon>
        <taxon>Bacillati</taxon>
        <taxon>Bacillota</taxon>
        <taxon>Clostridia</taxon>
        <taxon>Eubacteriales</taxon>
        <taxon>Eubacteriaceae</taxon>
        <taxon>Irregularibacter</taxon>
    </lineage>
</organism>
<dbReference type="PROSITE" id="PS00717">
    <property type="entry name" value="SIGMA54_1"/>
    <property type="match status" value="1"/>
</dbReference>
<dbReference type="InterPro" id="IPR038709">
    <property type="entry name" value="RpoN_core-bd_sf"/>
</dbReference>
<dbReference type="GO" id="GO:0016987">
    <property type="term" value="F:sigma factor activity"/>
    <property type="evidence" value="ECO:0007669"/>
    <property type="project" value="UniProtKB-KW"/>
</dbReference>
<name>A0AAE3HD10_9FIRM</name>
<evidence type="ECO:0000256" key="1">
    <source>
        <dbReference type="ARBA" id="ARBA00008798"/>
    </source>
</evidence>
<dbReference type="AlphaFoldDB" id="A0AAE3HD10"/>
<feature type="compositionally biased region" description="Basic and acidic residues" evidence="9">
    <location>
        <begin position="56"/>
        <end position="73"/>
    </location>
</feature>
<evidence type="ECO:0000256" key="3">
    <source>
        <dbReference type="ARBA" id="ARBA00022679"/>
    </source>
</evidence>
<keyword evidence="4" id="KW-0548">Nucleotidyltransferase</keyword>
<evidence type="ECO:0000256" key="9">
    <source>
        <dbReference type="SAM" id="MobiDB-lite"/>
    </source>
</evidence>
<dbReference type="NCBIfam" id="NF009118">
    <property type="entry name" value="PRK12469.1"/>
    <property type="match status" value="1"/>
</dbReference>
<dbReference type="Proteomes" id="UP001205748">
    <property type="component" value="Unassembled WGS sequence"/>
</dbReference>
<reference evidence="12" key="1">
    <citation type="submission" date="2022-07" db="EMBL/GenBank/DDBJ databases">
        <title>Enhanced cultured diversity of the mouse gut microbiota enables custom-made synthetic communities.</title>
        <authorList>
            <person name="Afrizal A."/>
        </authorList>
    </citation>
    <scope>NUCLEOTIDE SEQUENCE</scope>
    <source>
        <strain evidence="12">DSM 28593</strain>
    </source>
</reference>
<dbReference type="Gene3D" id="1.10.10.1330">
    <property type="entry name" value="RNA polymerase sigma-54 factor, core-binding domain"/>
    <property type="match status" value="1"/>
</dbReference>
<dbReference type="GO" id="GO:0016779">
    <property type="term" value="F:nucleotidyltransferase activity"/>
    <property type="evidence" value="ECO:0007669"/>
    <property type="project" value="UniProtKB-KW"/>
</dbReference>
<comment type="similarity">
    <text evidence="1">Belongs to the sigma-54 factor family.</text>
</comment>
<evidence type="ECO:0000259" key="10">
    <source>
        <dbReference type="Pfam" id="PF04552"/>
    </source>
</evidence>
<keyword evidence="2" id="KW-0240">DNA-directed RNA polymerase</keyword>
<accession>A0AAE3HD10</accession>
<dbReference type="PANTHER" id="PTHR32248">
    <property type="entry name" value="RNA POLYMERASE SIGMA-54 FACTOR"/>
    <property type="match status" value="1"/>
</dbReference>
<comment type="caution">
    <text evidence="12">The sequence shown here is derived from an EMBL/GenBank/DDBJ whole genome shotgun (WGS) entry which is preliminary data.</text>
</comment>
<dbReference type="InterPro" id="IPR007634">
    <property type="entry name" value="RNA_pol_sigma_54_DNA-bd"/>
</dbReference>
<dbReference type="PROSITE" id="PS00718">
    <property type="entry name" value="SIGMA54_2"/>
    <property type="match status" value="1"/>
</dbReference>
<evidence type="ECO:0000256" key="7">
    <source>
        <dbReference type="ARBA" id="ARBA00023125"/>
    </source>
</evidence>
<keyword evidence="7" id="KW-0238">DNA-binding</keyword>
<feature type="domain" description="RNA polymerase sigma factor 54 core-binding" evidence="11">
    <location>
        <begin position="102"/>
        <end position="290"/>
    </location>
</feature>
<dbReference type="Pfam" id="PF04963">
    <property type="entry name" value="Sigma54_CBD"/>
    <property type="match status" value="1"/>
</dbReference>
<dbReference type="Gene3D" id="1.10.10.60">
    <property type="entry name" value="Homeodomain-like"/>
    <property type="match status" value="1"/>
</dbReference>
<dbReference type="InterPro" id="IPR007046">
    <property type="entry name" value="RNA_pol_sigma_54_core-bd"/>
</dbReference>
<evidence type="ECO:0000256" key="4">
    <source>
        <dbReference type="ARBA" id="ARBA00022695"/>
    </source>
</evidence>
<dbReference type="PROSITE" id="PS50044">
    <property type="entry name" value="SIGMA54_3"/>
    <property type="match status" value="1"/>
</dbReference>
<evidence type="ECO:0000256" key="5">
    <source>
        <dbReference type="ARBA" id="ARBA00023015"/>
    </source>
</evidence>
<protein>
    <submittedName>
        <fullName evidence="12">RNA polymerase factor sigma-54</fullName>
    </submittedName>
</protein>
<sequence>MKLNFGLQLQQTQKLVMTPELRQAIEILQLSSLELNNLIAEELEKNPVLDIQEDAVDGKPKEQEEKADSKTKEEIDWEQYFENNQSYYGESSFSHDDQEYNQENFVKDSTTLKEHLLFQLHISLIDAKHKKIGEYIIECIDNNGYLTTDTREIASILKEDISDVENILTFIQEFEPSGVAARDIKECLSIQLKHHDYWNEKIQRIIDIYLEDLANNRFQTISKDLGLSFKEIQDIKDFIRTLEPKPGRIFSSDQDVGYVVPDAYVEKVDNEYIIIVNDSTAPRLQISNFYRNILKNESKSSTTSKYLNEKLDSAMWLIKSIEQRRNTLYNVISVIVDMQKDFFEMGIHALKPLVLKDVAEKLEIHESTVSRATNGKYVQTPRGVFELKYFFNSGIEKKNGDAIASEGIKDMIKNIIAEENPQKPISDQDIANTLKTRGVSISRRTVAKYRDEMRIMSSSKRKRFN</sequence>
<proteinExistence type="inferred from homology"/>
<dbReference type="Pfam" id="PF00309">
    <property type="entry name" value="Sigma54_AID"/>
    <property type="match status" value="1"/>
</dbReference>
<evidence type="ECO:0000256" key="8">
    <source>
        <dbReference type="ARBA" id="ARBA00023163"/>
    </source>
</evidence>
<evidence type="ECO:0000256" key="2">
    <source>
        <dbReference type="ARBA" id="ARBA00022478"/>
    </source>
</evidence>
<dbReference type="PIRSF" id="PIRSF000774">
    <property type="entry name" value="RpoN"/>
    <property type="match status" value="1"/>
</dbReference>
<dbReference type="InterPro" id="IPR000394">
    <property type="entry name" value="RNA_pol_sigma_54"/>
</dbReference>
<keyword evidence="3" id="KW-0808">Transferase</keyword>
<dbReference type="GO" id="GO:0000428">
    <property type="term" value="C:DNA-directed RNA polymerase complex"/>
    <property type="evidence" value="ECO:0007669"/>
    <property type="project" value="UniProtKB-KW"/>
</dbReference>
<evidence type="ECO:0000256" key="6">
    <source>
        <dbReference type="ARBA" id="ARBA00023082"/>
    </source>
</evidence>
<keyword evidence="8" id="KW-0804">Transcription</keyword>
<keyword evidence="5" id="KW-0805">Transcription regulation</keyword>
<dbReference type="NCBIfam" id="TIGR02395">
    <property type="entry name" value="rpoN_sigma"/>
    <property type="match status" value="1"/>
</dbReference>